<dbReference type="AlphaFoldDB" id="A0AA39IXN3"/>
<evidence type="ECO:0000313" key="1">
    <source>
        <dbReference type="EMBL" id="KAK0431621.1"/>
    </source>
</evidence>
<dbReference type="EMBL" id="JAUEPT010000110">
    <property type="protein sequence ID" value="KAK0431621.1"/>
    <property type="molecule type" value="Genomic_DNA"/>
</dbReference>
<gene>
    <name evidence="1" type="ORF">EV421DRAFT_1911713</name>
</gene>
<keyword evidence="2" id="KW-1185">Reference proteome</keyword>
<protein>
    <submittedName>
        <fullName evidence="1">Uncharacterized protein</fullName>
    </submittedName>
</protein>
<dbReference type="Proteomes" id="UP001175226">
    <property type="component" value="Unassembled WGS sequence"/>
</dbReference>
<organism evidence="1 2">
    <name type="scientific">Armillaria borealis</name>
    <dbReference type="NCBI Taxonomy" id="47425"/>
    <lineage>
        <taxon>Eukaryota</taxon>
        <taxon>Fungi</taxon>
        <taxon>Dikarya</taxon>
        <taxon>Basidiomycota</taxon>
        <taxon>Agaricomycotina</taxon>
        <taxon>Agaricomycetes</taxon>
        <taxon>Agaricomycetidae</taxon>
        <taxon>Agaricales</taxon>
        <taxon>Marasmiineae</taxon>
        <taxon>Physalacriaceae</taxon>
        <taxon>Armillaria</taxon>
    </lineage>
</organism>
<proteinExistence type="predicted"/>
<accession>A0AA39IXN3</accession>
<sequence length="249" mass="29137">MSGLLMEFVGKQWPYEMDDDAPDTEPAYIGIRLDKDSHLVRRNQVEEYVHRSTAIRDISFYDFVHRFSVVPKGSKPDVELLEDFTITDRINKFPRYPFRPGYPLGKTHEIMEHTRSMIQCYETFMLAHFKPFDLDRPLLSSSNVVHAEFQSHNFSSRTRTCMSNWEALYECEDERDAEQMKKRRSLMKNSPLLTHILSDNLEDLIELSSGSKASQQEGKAQFEILHLAESNWFQPIHKNPCNVDPLFDV</sequence>
<evidence type="ECO:0000313" key="2">
    <source>
        <dbReference type="Proteomes" id="UP001175226"/>
    </source>
</evidence>
<reference evidence="1" key="1">
    <citation type="submission" date="2023-06" db="EMBL/GenBank/DDBJ databases">
        <authorList>
            <consortium name="Lawrence Berkeley National Laboratory"/>
            <person name="Ahrendt S."/>
            <person name="Sahu N."/>
            <person name="Indic B."/>
            <person name="Wong-Bajracharya J."/>
            <person name="Merenyi Z."/>
            <person name="Ke H.-M."/>
            <person name="Monk M."/>
            <person name="Kocsube S."/>
            <person name="Drula E."/>
            <person name="Lipzen A."/>
            <person name="Balint B."/>
            <person name="Henrissat B."/>
            <person name="Andreopoulos B."/>
            <person name="Martin F.M."/>
            <person name="Harder C.B."/>
            <person name="Rigling D."/>
            <person name="Ford K.L."/>
            <person name="Foster G.D."/>
            <person name="Pangilinan J."/>
            <person name="Papanicolaou A."/>
            <person name="Barry K."/>
            <person name="LaButti K."/>
            <person name="Viragh M."/>
            <person name="Koriabine M."/>
            <person name="Yan M."/>
            <person name="Riley R."/>
            <person name="Champramary S."/>
            <person name="Plett K.L."/>
            <person name="Tsai I.J."/>
            <person name="Slot J."/>
            <person name="Sipos G."/>
            <person name="Plett J."/>
            <person name="Nagy L.G."/>
            <person name="Grigoriev I.V."/>
        </authorList>
    </citation>
    <scope>NUCLEOTIDE SEQUENCE</scope>
    <source>
        <strain evidence="1">FPL87.14</strain>
    </source>
</reference>
<comment type="caution">
    <text evidence="1">The sequence shown here is derived from an EMBL/GenBank/DDBJ whole genome shotgun (WGS) entry which is preliminary data.</text>
</comment>
<name>A0AA39IXN3_9AGAR</name>